<accession>A0A4U1F9V1</accession>
<protein>
    <submittedName>
        <fullName evidence="1">Uncharacterized protein</fullName>
    </submittedName>
</protein>
<evidence type="ECO:0000313" key="1">
    <source>
        <dbReference type="EMBL" id="TKC46007.1"/>
    </source>
</evidence>
<dbReference type="Proteomes" id="UP000308365">
    <property type="component" value="Unassembled WGS sequence"/>
</dbReference>
<comment type="caution">
    <text evidence="1">The sequence shown here is derived from an EMBL/GenBank/DDBJ whole genome shotgun (WGS) entry which is preliminary data.</text>
</comment>
<organism evidence="1 2">
    <name type="scientific">Monodon monoceros</name>
    <name type="common">Narwhal</name>
    <name type="synonym">Ceratodon monodon</name>
    <dbReference type="NCBI Taxonomy" id="40151"/>
    <lineage>
        <taxon>Eukaryota</taxon>
        <taxon>Metazoa</taxon>
        <taxon>Chordata</taxon>
        <taxon>Craniata</taxon>
        <taxon>Vertebrata</taxon>
        <taxon>Euteleostomi</taxon>
        <taxon>Mammalia</taxon>
        <taxon>Eutheria</taxon>
        <taxon>Laurasiatheria</taxon>
        <taxon>Artiodactyla</taxon>
        <taxon>Whippomorpha</taxon>
        <taxon>Cetacea</taxon>
        <taxon>Odontoceti</taxon>
        <taxon>Monodontidae</taxon>
        <taxon>Monodon</taxon>
    </lineage>
</organism>
<proteinExistence type="predicted"/>
<reference evidence="2" key="1">
    <citation type="journal article" date="2019" name="IScience">
        <title>Narwhal Genome Reveals Long-Term Low Genetic Diversity despite Current Large Abundance Size.</title>
        <authorList>
            <person name="Westbury M.V."/>
            <person name="Petersen B."/>
            <person name="Garde E."/>
            <person name="Heide-Jorgensen M.P."/>
            <person name="Lorenzen E.D."/>
        </authorList>
    </citation>
    <scope>NUCLEOTIDE SEQUENCE [LARGE SCALE GENOMIC DNA]</scope>
</reference>
<evidence type="ECO:0000313" key="2">
    <source>
        <dbReference type="Proteomes" id="UP000308365"/>
    </source>
</evidence>
<name>A0A4U1F9V1_MONMO</name>
<dbReference type="EMBL" id="RWIC01000292">
    <property type="protein sequence ID" value="TKC46007.1"/>
    <property type="molecule type" value="Genomic_DNA"/>
</dbReference>
<dbReference type="AlphaFoldDB" id="A0A4U1F9V1"/>
<sequence length="125" mass="13429">MPFGLVCETEIDVNVPLLRVQQALGHCGRVQIPPESPLGRARQPFSSWCAPKTAASTRVWSSGLQVPDSEGHRQTQEILNILLGTLRHRPPPAPCSIKGGTRLNQICLYPVTPGVSGVVLGEGTQ</sequence>
<gene>
    <name evidence="1" type="ORF">EI555_012549</name>
</gene>